<dbReference type="PANTHER" id="PTHR30290">
    <property type="entry name" value="PERIPLASMIC BINDING COMPONENT OF ABC TRANSPORTER"/>
    <property type="match status" value="1"/>
</dbReference>
<comment type="caution">
    <text evidence="7">The sequence shown here is derived from an EMBL/GenBank/DDBJ whole genome shotgun (WGS) entry which is preliminary data.</text>
</comment>
<dbReference type="Gene3D" id="3.10.105.10">
    <property type="entry name" value="Dipeptide-binding Protein, Domain 3"/>
    <property type="match status" value="1"/>
</dbReference>
<dbReference type="Gene3D" id="3.90.76.10">
    <property type="entry name" value="Dipeptide-binding Protein, Domain 1"/>
    <property type="match status" value="1"/>
</dbReference>
<evidence type="ECO:0000313" key="7">
    <source>
        <dbReference type="EMBL" id="MEE2054976.1"/>
    </source>
</evidence>
<dbReference type="InterPro" id="IPR039424">
    <property type="entry name" value="SBP_5"/>
</dbReference>
<name>A0ABU7L097_9ACTN</name>
<feature type="region of interest" description="Disordered" evidence="4">
    <location>
        <begin position="176"/>
        <end position="195"/>
    </location>
</feature>
<evidence type="ECO:0000259" key="6">
    <source>
        <dbReference type="Pfam" id="PF00496"/>
    </source>
</evidence>
<feature type="domain" description="Solute-binding protein family 5" evidence="6">
    <location>
        <begin position="83"/>
        <end position="441"/>
    </location>
</feature>
<reference evidence="7 8" key="1">
    <citation type="submission" date="2023-07" db="EMBL/GenBank/DDBJ databases">
        <authorList>
            <person name="Girao M."/>
            <person name="Carvalho M.F."/>
        </authorList>
    </citation>
    <scope>NUCLEOTIDE SEQUENCE [LARGE SCALE GENOMIC DNA]</scope>
    <source>
        <strain evidence="7 8">66/93</strain>
    </source>
</reference>
<dbReference type="RefSeq" id="WP_330161780.1">
    <property type="nucleotide sequence ID" value="NZ_BAAAJA010000043.1"/>
</dbReference>
<gene>
    <name evidence="7" type="ORF">Q8A49_31205</name>
</gene>
<evidence type="ECO:0000313" key="8">
    <source>
        <dbReference type="Proteomes" id="UP001348641"/>
    </source>
</evidence>
<comment type="similarity">
    <text evidence="1">Belongs to the bacterial solute-binding protein 5 family.</text>
</comment>
<dbReference type="Pfam" id="PF00496">
    <property type="entry name" value="SBP_bac_5"/>
    <property type="match status" value="1"/>
</dbReference>
<feature type="chain" id="PRO_5046984777" evidence="5">
    <location>
        <begin position="27"/>
        <end position="536"/>
    </location>
</feature>
<accession>A0ABU7L097</accession>
<evidence type="ECO:0000256" key="3">
    <source>
        <dbReference type="ARBA" id="ARBA00022729"/>
    </source>
</evidence>
<dbReference type="Proteomes" id="UP001348641">
    <property type="component" value="Unassembled WGS sequence"/>
</dbReference>
<protein>
    <submittedName>
        <fullName evidence="7">ABC transporter substrate-binding protein</fullName>
    </submittedName>
</protein>
<dbReference type="Gene3D" id="3.40.190.10">
    <property type="entry name" value="Periplasmic binding protein-like II"/>
    <property type="match status" value="1"/>
</dbReference>
<evidence type="ECO:0000256" key="1">
    <source>
        <dbReference type="ARBA" id="ARBA00005695"/>
    </source>
</evidence>
<dbReference type="InterPro" id="IPR030678">
    <property type="entry name" value="Peptide/Ni-bd"/>
</dbReference>
<proteinExistence type="inferred from homology"/>
<evidence type="ECO:0000256" key="2">
    <source>
        <dbReference type="ARBA" id="ARBA00022448"/>
    </source>
</evidence>
<evidence type="ECO:0000256" key="4">
    <source>
        <dbReference type="SAM" id="MobiDB-lite"/>
    </source>
</evidence>
<dbReference type="PANTHER" id="PTHR30290:SF9">
    <property type="entry name" value="OLIGOPEPTIDE-BINDING PROTEIN APPA"/>
    <property type="match status" value="1"/>
</dbReference>
<keyword evidence="3 5" id="KW-0732">Signal</keyword>
<dbReference type="SUPFAM" id="SSF53850">
    <property type="entry name" value="Periplasmic binding protein-like II"/>
    <property type="match status" value="1"/>
</dbReference>
<evidence type="ECO:0000256" key="5">
    <source>
        <dbReference type="SAM" id="SignalP"/>
    </source>
</evidence>
<sequence>MTRPVPTRTLLTGTALVAALALASCAGPPAAGSSGSPTRIVLADAQPLGGYDPVDGYGELGVSPVFEGLLRPESTGDDRLPDLVPALAAAPPEPNGDSTVWDVELRTDIAFSDGSALDADDVVATYSAVLDPATASEVAASYSMIESVTATGDHSVRFTLRHPYYAFPSRMSLGITPEEEITPGPAADSERNRRPVGTGPYVLAELGAEQAVFEANPHYHGTAPQVTELVTLYLPDDNTRAQRMRAGGVDGTVLPPTTAATFAGADGVDVLAVRTADWRGLSLPAENAFASDGAARLAMNLAVDRDGIIEHVLAGHGRPAHTPVAEVYGEAHDPDAVFDHDPDEAARLLDGAGWREGPDGIRERDGDRAAFTLYYLASDSLRRDLATAFAAEMLPLGIEVDVRGGTWDDMGSHTADAAILLGGGDKPYDLDTQVYATLHTREEGTPTFENPGDLAVPGVDEALEDARRSPDAAERADLYREVQRAYVEHPTYVFLAFADHTYVSAENDWDSGPLVLEPHAHGVSWGPWWNLAGWRR</sequence>
<feature type="signal peptide" evidence="5">
    <location>
        <begin position="1"/>
        <end position="26"/>
    </location>
</feature>
<dbReference type="PROSITE" id="PS51257">
    <property type="entry name" value="PROKAR_LIPOPROTEIN"/>
    <property type="match status" value="1"/>
</dbReference>
<dbReference type="EMBL" id="JAUUCC010000140">
    <property type="protein sequence ID" value="MEE2054976.1"/>
    <property type="molecule type" value="Genomic_DNA"/>
</dbReference>
<dbReference type="InterPro" id="IPR000914">
    <property type="entry name" value="SBP_5_dom"/>
</dbReference>
<organism evidence="7 8">
    <name type="scientific">Nocardiopsis tropica</name>
    <dbReference type="NCBI Taxonomy" id="109330"/>
    <lineage>
        <taxon>Bacteria</taxon>
        <taxon>Bacillati</taxon>
        <taxon>Actinomycetota</taxon>
        <taxon>Actinomycetes</taxon>
        <taxon>Streptosporangiales</taxon>
        <taxon>Nocardiopsidaceae</taxon>
        <taxon>Nocardiopsis</taxon>
    </lineage>
</organism>
<dbReference type="PIRSF" id="PIRSF002741">
    <property type="entry name" value="MppA"/>
    <property type="match status" value="1"/>
</dbReference>
<keyword evidence="2" id="KW-0813">Transport</keyword>